<evidence type="ECO:0000256" key="2">
    <source>
        <dbReference type="ARBA" id="ARBA00022475"/>
    </source>
</evidence>
<dbReference type="PANTHER" id="PTHR21248:SF22">
    <property type="entry name" value="PHOSPHOLIPASE D"/>
    <property type="match status" value="1"/>
</dbReference>
<keyword evidence="7 9" id="KW-0472">Membrane</keyword>
<reference evidence="11 12" key="1">
    <citation type="submission" date="2016-10" db="EMBL/GenBank/DDBJ databases">
        <authorList>
            <person name="de Groot N.N."/>
        </authorList>
    </citation>
    <scope>NUCLEOTIDE SEQUENCE [LARGE SCALE GENOMIC DNA]</scope>
    <source>
        <strain evidence="11 12">S3b</strain>
    </source>
</reference>
<evidence type="ECO:0000256" key="3">
    <source>
        <dbReference type="ARBA" id="ARBA00022679"/>
    </source>
</evidence>
<evidence type="ECO:0000256" key="7">
    <source>
        <dbReference type="ARBA" id="ARBA00023136"/>
    </source>
</evidence>
<name>A0A1H2TV31_9FIRM</name>
<keyword evidence="4 9" id="KW-0812">Transmembrane</keyword>
<dbReference type="Proteomes" id="UP000182429">
    <property type="component" value="Unassembled WGS sequence"/>
</dbReference>
<dbReference type="OrthoDB" id="9762009at2"/>
<dbReference type="AlphaFoldDB" id="A0A1H2TV31"/>
<evidence type="ECO:0000313" key="11">
    <source>
        <dbReference type="EMBL" id="SDW47671.1"/>
    </source>
</evidence>
<evidence type="ECO:0000259" key="10">
    <source>
        <dbReference type="PROSITE" id="PS50035"/>
    </source>
</evidence>
<dbReference type="PROSITE" id="PS50035">
    <property type="entry name" value="PLD"/>
    <property type="match status" value="2"/>
</dbReference>
<feature type="domain" description="PLD phosphodiesterase" evidence="10">
    <location>
        <begin position="415"/>
        <end position="442"/>
    </location>
</feature>
<evidence type="ECO:0000256" key="4">
    <source>
        <dbReference type="ARBA" id="ARBA00022692"/>
    </source>
</evidence>
<organism evidence="11 12">
    <name type="scientific">Kandleria vitulina</name>
    <dbReference type="NCBI Taxonomy" id="1630"/>
    <lineage>
        <taxon>Bacteria</taxon>
        <taxon>Bacillati</taxon>
        <taxon>Bacillota</taxon>
        <taxon>Erysipelotrichia</taxon>
        <taxon>Erysipelotrichales</taxon>
        <taxon>Coprobacillaceae</taxon>
        <taxon>Kandleria</taxon>
    </lineage>
</organism>
<dbReference type="NCBIfam" id="TIGR04265">
    <property type="entry name" value="bac_cardiolipin"/>
    <property type="match status" value="1"/>
</dbReference>
<evidence type="ECO:0000256" key="6">
    <source>
        <dbReference type="ARBA" id="ARBA00022989"/>
    </source>
</evidence>
<dbReference type="EC" id="2.7.8.-" evidence="8"/>
<feature type="transmembrane region" description="Helical" evidence="9">
    <location>
        <begin position="32"/>
        <end position="52"/>
    </location>
</feature>
<accession>A0A1H2TV31</accession>
<dbReference type="SMART" id="SM00155">
    <property type="entry name" value="PLDc"/>
    <property type="match status" value="2"/>
</dbReference>
<feature type="domain" description="PLD phosphodiesterase" evidence="10">
    <location>
        <begin position="237"/>
        <end position="264"/>
    </location>
</feature>
<dbReference type="SUPFAM" id="SSF56024">
    <property type="entry name" value="Phospholipase D/nuclease"/>
    <property type="match status" value="2"/>
</dbReference>
<evidence type="ECO:0000313" key="12">
    <source>
        <dbReference type="Proteomes" id="UP000182429"/>
    </source>
</evidence>
<dbReference type="GO" id="GO:0005886">
    <property type="term" value="C:plasma membrane"/>
    <property type="evidence" value="ECO:0007669"/>
    <property type="project" value="UniProtKB-SubCell"/>
</dbReference>
<keyword evidence="2" id="KW-1003">Cell membrane</keyword>
<dbReference type="RefSeq" id="WP_143452121.1">
    <property type="nucleotide sequence ID" value="NZ_FNNF01000016.1"/>
</dbReference>
<keyword evidence="6 9" id="KW-1133">Transmembrane helix</keyword>
<gene>
    <name evidence="11" type="ORF">SAMN04487759_11628</name>
</gene>
<dbReference type="InterPro" id="IPR025202">
    <property type="entry name" value="PLD-like_dom"/>
</dbReference>
<proteinExistence type="predicted"/>
<keyword evidence="5" id="KW-0677">Repeat</keyword>
<dbReference type="InterPro" id="IPR022924">
    <property type="entry name" value="Cardiolipin_synthase"/>
</dbReference>
<dbReference type="GO" id="GO:0032049">
    <property type="term" value="P:cardiolipin biosynthetic process"/>
    <property type="evidence" value="ECO:0007669"/>
    <property type="project" value="UniProtKB-UniRule"/>
</dbReference>
<evidence type="ECO:0000256" key="8">
    <source>
        <dbReference type="NCBIfam" id="TIGR04265"/>
    </source>
</evidence>
<dbReference type="Gene3D" id="3.30.870.10">
    <property type="entry name" value="Endonuclease Chain A"/>
    <property type="match status" value="2"/>
</dbReference>
<feature type="transmembrane region" description="Helical" evidence="9">
    <location>
        <begin position="64"/>
        <end position="83"/>
    </location>
</feature>
<dbReference type="EMBL" id="FNNF01000016">
    <property type="protein sequence ID" value="SDW47671.1"/>
    <property type="molecule type" value="Genomic_DNA"/>
</dbReference>
<keyword evidence="3" id="KW-0808">Transferase</keyword>
<evidence type="ECO:0000256" key="9">
    <source>
        <dbReference type="SAM" id="Phobius"/>
    </source>
</evidence>
<dbReference type="GO" id="GO:0008808">
    <property type="term" value="F:cardiolipin synthase activity"/>
    <property type="evidence" value="ECO:0007669"/>
    <property type="project" value="UniProtKB-UniRule"/>
</dbReference>
<evidence type="ECO:0000256" key="5">
    <source>
        <dbReference type="ARBA" id="ARBA00022737"/>
    </source>
</evidence>
<evidence type="ECO:0000256" key="1">
    <source>
        <dbReference type="ARBA" id="ARBA00004236"/>
    </source>
</evidence>
<protein>
    <recommendedName>
        <fullName evidence="8">Cardiolipin synthase</fullName>
        <ecNumber evidence="8">2.7.8.-</ecNumber>
    </recommendedName>
</protein>
<dbReference type="CDD" id="cd09154">
    <property type="entry name" value="PLDc_SMU_988_like_1"/>
    <property type="match status" value="1"/>
</dbReference>
<dbReference type="PANTHER" id="PTHR21248">
    <property type="entry name" value="CARDIOLIPIN SYNTHASE"/>
    <property type="match status" value="1"/>
</dbReference>
<sequence length="501" mass="57763">MLNAIKRALIVFIGIALQLAFAISIRLFFYEHLGIITIFYSVVSVLIVLGILKDSLRLSNDLPLIILILIFPILGTILFITLGRSYKKSKLLKNIFSYEDKYEKYLKQDSKTIEEINSKQLDNIKYITNRTNYTVSSNNQVTYYKFGEEFYPELLKELKKAEKFIFMEYFILNKGTMWSGILDVLKEKAANGVDVRIMYDDMGSIAMLSTKYPKELAKYGIKCIPFNKITPFKGIFMNNRDHRKMTIIDGKVAFSGGVNISDEYININSPFGIWKDNGIKIVGDSIWNLTVLFLTLWNANTNEDKDINKFKYDFKEKIKKDGYVIPYGVAPLHKDLIGEDVYINMINSAKDYLYIMTPYLIIDTDMVNALCRAAKRGVDVRIIIPGIPDKKIVYTQTKSFFKILHDNGVKIYKYMKGFVHAKVFLSDDIRSVVGTINMDYRSLYLHFENGIYMENNSEISNVKKDFVETLKECEGISGKDINIGFFKNIWQAVLRLLAPLF</sequence>
<comment type="subcellular location">
    <subcellularLocation>
        <location evidence="1">Cell membrane</location>
    </subcellularLocation>
</comment>
<dbReference type="CDD" id="cd09160">
    <property type="entry name" value="PLDc_SMU_988_like_2"/>
    <property type="match status" value="1"/>
</dbReference>
<dbReference type="InterPro" id="IPR001736">
    <property type="entry name" value="PLipase_D/transphosphatidylase"/>
</dbReference>
<dbReference type="Pfam" id="PF13091">
    <property type="entry name" value="PLDc_2"/>
    <property type="match status" value="2"/>
</dbReference>